<feature type="domain" description="Lipoprotein LpqB N-terminal" evidence="4">
    <location>
        <begin position="51"/>
        <end position="175"/>
    </location>
</feature>
<reference evidence="5 6" key="1">
    <citation type="submission" date="2023-06" db="EMBL/GenBank/DDBJ databases">
        <title>Microbacterium sp. nov., isolated from a waste landfill.</title>
        <authorList>
            <person name="Wen W."/>
        </authorList>
    </citation>
    <scope>NUCLEOTIDE SEQUENCE [LARGE SCALE GENOMIC DNA]</scope>
    <source>
        <strain evidence="5 6">ASV49</strain>
    </source>
</reference>
<organism evidence="5 6">
    <name type="scientific">Microbacterium candidum</name>
    <dbReference type="NCBI Taxonomy" id="3041922"/>
    <lineage>
        <taxon>Bacteria</taxon>
        <taxon>Bacillati</taxon>
        <taxon>Actinomycetota</taxon>
        <taxon>Actinomycetes</taxon>
        <taxon>Micrococcales</taxon>
        <taxon>Microbacteriaceae</taxon>
        <taxon>Microbacterium</taxon>
    </lineage>
</organism>
<gene>
    <name evidence="5" type="ORF">QSV35_13520</name>
</gene>
<dbReference type="Pfam" id="PF10646">
    <property type="entry name" value="Germane"/>
    <property type="match status" value="1"/>
</dbReference>
<keyword evidence="1" id="KW-0732">Signal</keyword>
<dbReference type="RefSeq" id="WP_286289313.1">
    <property type="nucleotide sequence ID" value="NZ_JASXSZ010000004.1"/>
</dbReference>
<dbReference type="PROSITE" id="PS51257">
    <property type="entry name" value="PROKAR_LIPOPROTEIN"/>
    <property type="match status" value="1"/>
</dbReference>
<dbReference type="Pfam" id="PF10647">
    <property type="entry name" value="Gmad1"/>
    <property type="match status" value="1"/>
</dbReference>
<protein>
    <submittedName>
        <fullName evidence="5">LpqB family beta-propeller domain-containing protein</fullName>
    </submittedName>
</protein>
<proteinExistence type="predicted"/>
<comment type="caution">
    <text evidence="5">The sequence shown here is derived from an EMBL/GenBank/DDBJ whole genome shotgun (WGS) entry which is preliminary data.</text>
</comment>
<dbReference type="EMBL" id="JASXSZ010000004">
    <property type="protein sequence ID" value="MDL9980357.1"/>
    <property type="molecule type" value="Genomic_DNA"/>
</dbReference>
<dbReference type="Pfam" id="PF25976">
    <property type="entry name" value="LpqB_N"/>
    <property type="match status" value="1"/>
</dbReference>
<evidence type="ECO:0000313" key="5">
    <source>
        <dbReference type="EMBL" id="MDL9980357.1"/>
    </source>
</evidence>
<evidence type="ECO:0000256" key="1">
    <source>
        <dbReference type="SAM" id="SignalP"/>
    </source>
</evidence>
<feature type="chain" id="PRO_5045801604" evidence="1">
    <location>
        <begin position="23"/>
        <end position="561"/>
    </location>
</feature>
<dbReference type="Proteomes" id="UP001235064">
    <property type="component" value="Unassembled WGS sequence"/>
</dbReference>
<feature type="signal peptide" evidence="1">
    <location>
        <begin position="1"/>
        <end position="22"/>
    </location>
</feature>
<dbReference type="InterPro" id="IPR059026">
    <property type="entry name" value="LpqB_N"/>
</dbReference>
<evidence type="ECO:0000313" key="6">
    <source>
        <dbReference type="Proteomes" id="UP001235064"/>
    </source>
</evidence>
<dbReference type="InterPro" id="IPR019606">
    <property type="entry name" value="GerMN"/>
</dbReference>
<evidence type="ECO:0000259" key="2">
    <source>
        <dbReference type="Pfam" id="PF10646"/>
    </source>
</evidence>
<dbReference type="InterPro" id="IPR018910">
    <property type="entry name" value="LpqB_C"/>
</dbReference>
<sequence length="561" mass="57995">MKRRFGIAAVVAALAVALTACTGLPMSGPVVQGLPAGQNAGDAAFAFLPDGPQRGATPQQIVDGFLKAGSGPQGGWETARLFLASSFRDTWKPTAGVTVDDLSARSYSPDGADNDKRASIDLQVSPVASVDANGGYTVVSSTKPTPLSFSLARQSDGEWRITKARDGIVLDQTTFASVFHPYSLMYYDTSWTYLVPDVRWFPATNAASRIVQALVKQKPSAWLMDSVRSAFPENVGVSASVPQTAGVAQVDVTGIDTQQIQQTTLNRMLTQLTASLATAGITSVKMLSGSTPVDATVLAPPSAPPPQTVLLTDKGFGLYQSEGQIDPLPGLDGAVAQQHPNAIELSADRQTAALRLDDGTVGMLSTGRPMAAIDARPGLVGPTLDPRGFVWTVPAAAPTAVRAVNDAGKGGAIAGAWSGASRIEAMRVSHDGARIAAIVVVGGRPLLEVAGIIRDPDTLVPQRLSDPVVIGTLPGDGLNLDWLDDTTVGALAHDGDSITLVAQQVGGTAQSIDAPPGAVSLAGLTTVETVRLRGADGALYLQRGSTWSPVGSGVRVLATVQ</sequence>
<feature type="domain" description="Lipoprotein LpqB C-terminal" evidence="3">
    <location>
        <begin position="321"/>
        <end position="554"/>
    </location>
</feature>
<feature type="domain" description="GerMN" evidence="2">
    <location>
        <begin position="188"/>
        <end position="292"/>
    </location>
</feature>
<evidence type="ECO:0000259" key="4">
    <source>
        <dbReference type="Pfam" id="PF25976"/>
    </source>
</evidence>
<evidence type="ECO:0000259" key="3">
    <source>
        <dbReference type="Pfam" id="PF10647"/>
    </source>
</evidence>
<name>A0ABT7N0Y6_9MICO</name>
<keyword evidence="6" id="KW-1185">Reference proteome</keyword>
<accession>A0ABT7N0Y6</accession>